<dbReference type="RefSeq" id="WP_011827437.1">
    <property type="nucleotide sequence ID" value="NC_008820.1"/>
</dbReference>
<dbReference type="SUPFAM" id="SSF81606">
    <property type="entry name" value="PP2C-like"/>
    <property type="match status" value="1"/>
</dbReference>
<dbReference type="Pfam" id="PF13672">
    <property type="entry name" value="PP2C_2"/>
    <property type="match status" value="1"/>
</dbReference>
<evidence type="ECO:0000313" key="3">
    <source>
        <dbReference type="Proteomes" id="UP000002274"/>
    </source>
</evidence>
<organism evidence="2 3">
    <name type="scientific">Prochlorococcus marinus (strain MIT 9303)</name>
    <dbReference type="NCBI Taxonomy" id="59922"/>
    <lineage>
        <taxon>Bacteria</taxon>
        <taxon>Bacillati</taxon>
        <taxon>Cyanobacteriota</taxon>
        <taxon>Cyanophyceae</taxon>
        <taxon>Synechococcales</taxon>
        <taxon>Prochlorococcaceae</taxon>
        <taxon>Prochlorococcus</taxon>
    </lineage>
</organism>
<gene>
    <name evidence="2" type="ordered locus">P9303_28651</name>
</gene>
<dbReference type="STRING" id="59922.P9303_28651"/>
<accession>A2CDN5</accession>
<dbReference type="HOGENOM" id="CLU_052010_0_0_3"/>
<protein>
    <recommendedName>
        <fullName evidence="1">PPM-type phosphatase domain-containing protein</fullName>
    </recommendedName>
</protein>
<dbReference type="KEGG" id="pmf:P9303_28651"/>
<dbReference type="BioCyc" id="PMAR59922:G1G80-2516-MONOMER"/>
<dbReference type="InterPro" id="IPR036457">
    <property type="entry name" value="PPM-type-like_dom_sf"/>
</dbReference>
<proteinExistence type="predicted"/>
<sequence>MNWQPPVYRSLIGASHRRKGVVCQDYSLSASFRSRSGVPIKLMVVADGHGGTRYWRSDVGSKLACEIALQQARKDVGRRLLSWSAPSRSTLSEWHQWLKRELPGKIMQNWRFAVANDWRRLDKTPEQEAEGFSLYTYGSTLGLVILMPHWWGCTGIGDWDLVRVGANKGSGSSTAELINSEDSLGIKGESTFSLCKSDALLHFTERSCVQRIDRKELPYALMLSTDGIRKSCTTDTDFLALADYLVSEVPATGADGECIALDEGLNRITTEGSGDDVSVAIDILGQ</sequence>
<evidence type="ECO:0000313" key="2">
    <source>
        <dbReference type="EMBL" id="ABM79595.1"/>
    </source>
</evidence>
<dbReference type="AlphaFoldDB" id="A2CDN5"/>
<dbReference type="Gene3D" id="3.60.40.10">
    <property type="entry name" value="PPM-type phosphatase domain"/>
    <property type="match status" value="1"/>
</dbReference>
<dbReference type="InterPro" id="IPR001932">
    <property type="entry name" value="PPM-type_phosphatase-like_dom"/>
</dbReference>
<name>A2CDN5_PROM3</name>
<feature type="domain" description="PPM-type phosphatase" evidence="1">
    <location>
        <begin position="12"/>
        <end position="247"/>
    </location>
</feature>
<dbReference type="Proteomes" id="UP000002274">
    <property type="component" value="Chromosome"/>
</dbReference>
<dbReference type="EMBL" id="CP000554">
    <property type="protein sequence ID" value="ABM79595.1"/>
    <property type="molecule type" value="Genomic_DNA"/>
</dbReference>
<reference evidence="2 3" key="1">
    <citation type="journal article" date="2007" name="PLoS Genet.">
        <title>Patterns and implications of gene gain and loss in the evolution of Prochlorococcus.</title>
        <authorList>
            <person name="Kettler G.C."/>
            <person name="Martiny A.C."/>
            <person name="Huang K."/>
            <person name="Zucker J."/>
            <person name="Coleman M.L."/>
            <person name="Rodrigue S."/>
            <person name="Chen F."/>
            <person name="Lapidus A."/>
            <person name="Ferriera S."/>
            <person name="Johnson J."/>
            <person name="Steglich C."/>
            <person name="Church G.M."/>
            <person name="Richardson P."/>
            <person name="Chisholm S.W."/>
        </authorList>
    </citation>
    <scope>NUCLEOTIDE SEQUENCE [LARGE SCALE GENOMIC DNA]</scope>
    <source>
        <strain evidence="2 3">MIT 9303</strain>
    </source>
</reference>
<evidence type="ECO:0000259" key="1">
    <source>
        <dbReference type="Pfam" id="PF13672"/>
    </source>
</evidence>